<evidence type="ECO:0000259" key="1">
    <source>
        <dbReference type="Pfam" id="PF00535"/>
    </source>
</evidence>
<dbReference type="PANTHER" id="PTHR48090">
    <property type="entry name" value="UNDECAPRENYL-PHOSPHATE 4-DEOXY-4-FORMAMIDO-L-ARABINOSE TRANSFERASE-RELATED"/>
    <property type="match status" value="1"/>
</dbReference>
<reference evidence="3" key="1">
    <citation type="journal article" date="2019" name="Int. J. Syst. Evol. Microbiol.">
        <title>The Global Catalogue of Microorganisms (GCM) 10K type strain sequencing project: providing services to taxonomists for standard genome sequencing and annotation.</title>
        <authorList>
            <consortium name="The Broad Institute Genomics Platform"/>
            <consortium name="The Broad Institute Genome Sequencing Center for Infectious Disease"/>
            <person name="Wu L."/>
            <person name="Ma J."/>
        </authorList>
    </citation>
    <scope>NUCLEOTIDE SEQUENCE [LARGE SCALE GENOMIC DNA]</scope>
    <source>
        <strain evidence="3">CCUG 57263</strain>
    </source>
</reference>
<feature type="domain" description="Glycosyltransferase 2-like" evidence="1">
    <location>
        <begin position="5"/>
        <end position="163"/>
    </location>
</feature>
<name>A0ABW3DBB6_9BACL</name>
<dbReference type="InterPro" id="IPR029044">
    <property type="entry name" value="Nucleotide-diphossugar_trans"/>
</dbReference>
<dbReference type="InterPro" id="IPR050256">
    <property type="entry name" value="Glycosyltransferase_2"/>
</dbReference>
<evidence type="ECO:0000313" key="2">
    <source>
        <dbReference type="EMBL" id="MFD0869822.1"/>
    </source>
</evidence>
<dbReference type="EMBL" id="JBHTIU010000036">
    <property type="protein sequence ID" value="MFD0869822.1"/>
    <property type="molecule type" value="Genomic_DNA"/>
</dbReference>
<protein>
    <submittedName>
        <fullName evidence="2">Glycosyltransferase family 2 protein</fullName>
    </submittedName>
</protein>
<dbReference type="PANTHER" id="PTHR48090:SF7">
    <property type="entry name" value="RFBJ PROTEIN"/>
    <property type="match status" value="1"/>
</dbReference>
<keyword evidence="3" id="KW-1185">Reference proteome</keyword>
<dbReference type="RefSeq" id="WP_150960001.1">
    <property type="nucleotide sequence ID" value="NZ_JBHTIU010000036.1"/>
</dbReference>
<dbReference type="InterPro" id="IPR001173">
    <property type="entry name" value="Glyco_trans_2-like"/>
</dbReference>
<dbReference type="SUPFAM" id="SSF53448">
    <property type="entry name" value="Nucleotide-diphospho-sugar transferases"/>
    <property type="match status" value="1"/>
</dbReference>
<dbReference type="CDD" id="cd04179">
    <property type="entry name" value="DPM_DPG-synthase_like"/>
    <property type="match status" value="1"/>
</dbReference>
<accession>A0ABW3DBB6</accession>
<evidence type="ECO:0000313" key="3">
    <source>
        <dbReference type="Proteomes" id="UP001597120"/>
    </source>
</evidence>
<proteinExistence type="predicted"/>
<comment type="caution">
    <text evidence="2">The sequence shown here is derived from an EMBL/GenBank/DDBJ whole genome shotgun (WGS) entry which is preliminary data.</text>
</comment>
<gene>
    <name evidence="2" type="ORF">ACFQ03_11725</name>
</gene>
<dbReference type="Gene3D" id="3.90.550.10">
    <property type="entry name" value="Spore Coat Polysaccharide Biosynthesis Protein SpsA, Chain A"/>
    <property type="match status" value="1"/>
</dbReference>
<sequence length="232" mass="25639">MKTLIIIPAYNEEKSIVQVLASVKQNHPAADIVVVNDGSKDQTGALARSTGLAHVIDLPVNVGIGGAVQTGYLFAYRHGYEVAVQIDADGQHNPADVDKIVKVIESGEADCCVGSRFLQKTAYRSSWSRRTGIRFFAWLIRGVTGKTITDPTSGFRAVNRRVIELFAEYYPDDYPEVEAVVLLERKGFRVREASVLMNERTSGKSSITPLKSLYYMLKVSLAVLMTRIRNVS</sequence>
<dbReference type="Proteomes" id="UP001597120">
    <property type="component" value="Unassembled WGS sequence"/>
</dbReference>
<organism evidence="2 3">
    <name type="scientific">Paenibacillus residui</name>
    <dbReference type="NCBI Taxonomy" id="629724"/>
    <lineage>
        <taxon>Bacteria</taxon>
        <taxon>Bacillati</taxon>
        <taxon>Bacillota</taxon>
        <taxon>Bacilli</taxon>
        <taxon>Bacillales</taxon>
        <taxon>Paenibacillaceae</taxon>
        <taxon>Paenibacillus</taxon>
    </lineage>
</organism>
<dbReference type="Pfam" id="PF00535">
    <property type="entry name" value="Glycos_transf_2"/>
    <property type="match status" value="1"/>
</dbReference>